<gene>
    <name evidence="1" type="ORF">Glove_535g35</name>
</gene>
<evidence type="ECO:0000313" key="2">
    <source>
        <dbReference type="Proteomes" id="UP000266861"/>
    </source>
</evidence>
<comment type="caution">
    <text evidence="1">The sequence shown here is derived from an EMBL/GenBank/DDBJ whole genome shotgun (WGS) entry which is preliminary data.</text>
</comment>
<evidence type="ECO:0000313" key="1">
    <source>
        <dbReference type="EMBL" id="RHZ48988.1"/>
    </source>
</evidence>
<dbReference type="Proteomes" id="UP000266861">
    <property type="component" value="Unassembled WGS sequence"/>
</dbReference>
<keyword evidence="2" id="KW-1185">Reference proteome</keyword>
<accession>A0A397GH24</accession>
<dbReference type="EMBL" id="PQFF01000457">
    <property type="protein sequence ID" value="RHZ48988.1"/>
    <property type="molecule type" value="Genomic_DNA"/>
</dbReference>
<protein>
    <submittedName>
        <fullName evidence="1">Uncharacterized protein</fullName>
    </submittedName>
</protein>
<proteinExistence type="predicted"/>
<organism evidence="1 2">
    <name type="scientific">Diversispora epigaea</name>
    <dbReference type="NCBI Taxonomy" id="1348612"/>
    <lineage>
        <taxon>Eukaryota</taxon>
        <taxon>Fungi</taxon>
        <taxon>Fungi incertae sedis</taxon>
        <taxon>Mucoromycota</taxon>
        <taxon>Glomeromycotina</taxon>
        <taxon>Glomeromycetes</taxon>
        <taxon>Diversisporales</taxon>
        <taxon>Diversisporaceae</taxon>
        <taxon>Diversispora</taxon>
    </lineage>
</organism>
<name>A0A397GH24_9GLOM</name>
<sequence length="89" mass="10615">MFRQPENPSNSRLALRPVRYGRLVSLYLMGYPKFPNLEVVSLHYIPRPLVTTDFPYVPAYSSARKSWKKEKRKENTLKRKVEMEKACRR</sequence>
<dbReference type="AlphaFoldDB" id="A0A397GH24"/>
<reference evidence="1 2" key="1">
    <citation type="submission" date="2018-08" db="EMBL/GenBank/DDBJ databases">
        <title>Genome and evolution of the arbuscular mycorrhizal fungus Diversispora epigaea (formerly Glomus versiforme) and its bacterial endosymbionts.</title>
        <authorList>
            <person name="Sun X."/>
            <person name="Fei Z."/>
            <person name="Harrison M."/>
        </authorList>
    </citation>
    <scope>NUCLEOTIDE SEQUENCE [LARGE SCALE GENOMIC DNA]</scope>
    <source>
        <strain evidence="1 2">IT104</strain>
    </source>
</reference>